<dbReference type="AlphaFoldDB" id="A0AAE0N4Z9"/>
<proteinExistence type="predicted"/>
<dbReference type="Proteomes" id="UP001285441">
    <property type="component" value="Unassembled WGS sequence"/>
</dbReference>
<sequence length="482" mass="54194">MSFGWSAGDIVRVANLLWNLHNALNDADGAPEHYRGSAATLRAIQFRLRFLSKVVGEDGDNTALNETEEASLLGKADMDDLCSVVSGLKHAVGKLEALVAEGCGMKLDPAEANKQSYGRSRNWSMHQINKLRWYVSKQKEVDQRIRQIYELTSPLPDLYHKLNSESGKERAVAQWMYHETEIAWFRAIYEKLVLVEGAVVQESHRDVDQKKGGEVRLPSLLSFGSDEEFLVTAPDTSSFDKDSALTHLRDMAHEIMSPAMETRTRNLRADHQLKRKLTEWFGSGACPCLWLYGDQSDTVSAIVYATALDRRRPAIAFSGRHTEGGQQLTSENRFHKMVYSFLFQVLQQFDGISEPLVVTGVDGSFDELDLSMNSMPLALQYLGYFIHLLPECICIVDGWNFISNDAEPEVTALLRDFVGLFERPRPSADSSESWHRLLLTSPGNNILLRGLGKGMVDSFDLKNHVDTTGGMRLRMTLLGMEW</sequence>
<evidence type="ECO:0000313" key="2">
    <source>
        <dbReference type="Proteomes" id="UP001285441"/>
    </source>
</evidence>
<reference evidence="1" key="1">
    <citation type="journal article" date="2023" name="Mol. Phylogenet. Evol.">
        <title>Genome-scale phylogeny and comparative genomics of the fungal order Sordariales.</title>
        <authorList>
            <person name="Hensen N."/>
            <person name="Bonometti L."/>
            <person name="Westerberg I."/>
            <person name="Brannstrom I.O."/>
            <person name="Guillou S."/>
            <person name="Cros-Aarteil S."/>
            <person name="Calhoun S."/>
            <person name="Haridas S."/>
            <person name="Kuo A."/>
            <person name="Mondo S."/>
            <person name="Pangilinan J."/>
            <person name="Riley R."/>
            <person name="LaButti K."/>
            <person name="Andreopoulos B."/>
            <person name="Lipzen A."/>
            <person name="Chen C."/>
            <person name="Yan M."/>
            <person name="Daum C."/>
            <person name="Ng V."/>
            <person name="Clum A."/>
            <person name="Steindorff A."/>
            <person name="Ohm R.A."/>
            <person name="Martin F."/>
            <person name="Silar P."/>
            <person name="Natvig D.O."/>
            <person name="Lalanne C."/>
            <person name="Gautier V."/>
            <person name="Ament-Velasquez S.L."/>
            <person name="Kruys A."/>
            <person name="Hutchinson M.I."/>
            <person name="Powell A.J."/>
            <person name="Barry K."/>
            <person name="Miller A.N."/>
            <person name="Grigoriev I.V."/>
            <person name="Debuchy R."/>
            <person name="Gladieux P."/>
            <person name="Hiltunen Thoren M."/>
            <person name="Johannesson H."/>
        </authorList>
    </citation>
    <scope>NUCLEOTIDE SEQUENCE</scope>
    <source>
        <strain evidence="1">CBS 232.78</strain>
    </source>
</reference>
<protein>
    <submittedName>
        <fullName evidence="1">Uncharacterized protein</fullName>
    </submittedName>
</protein>
<comment type="caution">
    <text evidence="1">The sequence shown here is derived from an EMBL/GenBank/DDBJ whole genome shotgun (WGS) entry which is preliminary data.</text>
</comment>
<organism evidence="1 2">
    <name type="scientific">Podospora didyma</name>
    <dbReference type="NCBI Taxonomy" id="330526"/>
    <lineage>
        <taxon>Eukaryota</taxon>
        <taxon>Fungi</taxon>
        <taxon>Dikarya</taxon>
        <taxon>Ascomycota</taxon>
        <taxon>Pezizomycotina</taxon>
        <taxon>Sordariomycetes</taxon>
        <taxon>Sordariomycetidae</taxon>
        <taxon>Sordariales</taxon>
        <taxon>Podosporaceae</taxon>
        <taxon>Podospora</taxon>
    </lineage>
</organism>
<dbReference type="EMBL" id="JAULSW010000009">
    <property type="protein sequence ID" value="KAK3370470.1"/>
    <property type="molecule type" value="Genomic_DNA"/>
</dbReference>
<reference evidence="1" key="2">
    <citation type="submission" date="2023-06" db="EMBL/GenBank/DDBJ databases">
        <authorList>
            <consortium name="Lawrence Berkeley National Laboratory"/>
            <person name="Haridas S."/>
            <person name="Hensen N."/>
            <person name="Bonometti L."/>
            <person name="Westerberg I."/>
            <person name="Brannstrom I.O."/>
            <person name="Guillou S."/>
            <person name="Cros-Aarteil S."/>
            <person name="Calhoun S."/>
            <person name="Kuo A."/>
            <person name="Mondo S."/>
            <person name="Pangilinan J."/>
            <person name="Riley R."/>
            <person name="LaButti K."/>
            <person name="Andreopoulos B."/>
            <person name="Lipzen A."/>
            <person name="Chen C."/>
            <person name="Yanf M."/>
            <person name="Daum C."/>
            <person name="Ng V."/>
            <person name="Clum A."/>
            <person name="Steindorff A."/>
            <person name="Ohm R."/>
            <person name="Martin F."/>
            <person name="Silar P."/>
            <person name="Natvig D."/>
            <person name="Lalanne C."/>
            <person name="Gautier V."/>
            <person name="Ament-velasquez S.L."/>
            <person name="Kruys A."/>
            <person name="Hutchinson M.I."/>
            <person name="Powell A.J."/>
            <person name="Barry K."/>
            <person name="Miller A.N."/>
            <person name="Grigoriev I.V."/>
            <person name="Debuchy R."/>
            <person name="Gladieux P."/>
            <person name="Thoren M.H."/>
            <person name="Johannesson H."/>
        </authorList>
    </citation>
    <scope>NUCLEOTIDE SEQUENCE</scope>
    <source>
        <strain evidence="1">CBS 232.78</strain>
    </source>
</reference>
<evidence type="ECO:0000313" key="1">
    <source>
        <dbReference type="EMBL" id="KAK3370470.1"/>
    </source>
</evidence>
<name>A0AAE0N4Z9_9PEZI</name>
<keyword evidence="2" id="KW-1185">Reference proteome</keyword>
<gene>
    <name evidence="1" type="ORF">B0H63DRAFT_564625</name>
</gene>
<accession>A0AAE0N4Z9</accession>